<keyword evidence="1" id="KW-0175">Coiled coil</keyword>
<name>A0ABM8SDP0_9BACT</name>
<comment type="caution">
    <text evidence="2">The sequence shown here is derived from an EMBL/GenBank/DDBJ whole genome shotgun (WGS) entry which is preliminary data.</text>
</comment>
<evidence type="ECO:0000313" key="2">
    <source>
        <dbReference type="EMBL" id="CAE6802558.1"/>
    </source>
</evidence>
<keyword evidence="3" id="KW-1185">Reference proteome</keyword>
<proteinExistence type="predicted"/>
<evidence type="ECO:0000313" key="3">
    <source>
        <dbReference type="Proteomes" id="UP000675880"/>
    </source>
</evidence>
<gene>
    <name evidence="2" type="ORF">NSPZN2_80136</name>
</gene>
<protein>
    <submittedName>
        <fullName evidence="2">Uncharacterized protein</fullName>
    </submittedName>
</protein>
<dbReference type="EMBL" id="CAJNBJ010000021">
    <property type="protein sequence ID" value="CAE6802558.1"/>
    <property type="molecule type" value="Genomic_DNA"/>
</dbReference>
<reference evidence="2 3" key="1">
    <citation type="submission" date="2021-02" db="EMBL/GenBank/DDBJ databases">
        <authorList>
            <person name="Han P."/>
        </authorList>
    </citation>
    <scope>NUCLEOTIDE SEQUENCE [LARGE SCALE GENOMIC DNA]</scope>
    <source>
        <strain evidence="2">Candidatus Nitrospira sp. ZN2</strain>
    </source>
</reference>
<sequence>MSDYPNGVRLLKKKLFASWDRFIMPYPFSRGTFLMGPPIWIPPDASADDLERLRRTLEETLNRLTIEADAAARRARP</sequence>
<evidence type="ECO:0000256" key="1">
    <source>
        <dbReference type="SAM" id="Coils"/>
    </source>
</evidence>
<organism evidence="2 3">
    <name type="scientific">Nitrospira defluvii</name>
    <dbReference type="NCBI Taxonomy" id="330214"/>
    <lineage>
        <taxon>Bacteria</taxon>
        <taxon>Pseudomonadati</taxon>
        <taxon>Nitrospirota</taxon>
        <taxon>Nitrospiria</taxon>
        <taxon>Nitrospirales</taxon>
        <taxon>Nitrospiraceae</taxon>
        <taxon>Nitrospira</taxon>
    </lineage>
</organism>
<feature type="coiled-coil region" evidence="1">
    <location>
        <begin position="47"/>
        <end position="74"/>
    </location>
</feature>
<accession>A0ABM8SDP0</accession>
<dbReference type="Proteomes" id="UP000675880">
    <property type="component" value="Unassembled WGS sequence"/>
</dbReference>